<evidence type="ECO:0000313" key="10">
    <source>
        <dbReference type="Proteomes" id="UP000093346"/>
    </source>
</evidence>
<dbReference type="PROSITE" id="PS00356">
    <property type="entry name" value="HTH_LACI_1"/>
    <property type="match status" value="1"/>
</dbReference>
<dbReference type="InterPro" id="IPR000843">
    <property type="entry name" value="HTH_LacI"/>
</dbReference>
<dbReference type="InterPro" id="IPR001761">
    <property type="entry name" value="Peripla_BP/Lac1_sug-bd_dom"/>
</dbReference>
<dbReference type="InterPro" id="IPR010982">
    <property type="entry name" value="Lambda_DNA-bd_dom_sf"/>
</dbReference>
<evidence type="ECO:0000256" key="5">
    <source>
        <dbReference type="ARBA" id="ARBA00023159"/>
    </source>
</evidence>
<proteinExistence type="predicted"/>
<dbReference type="InterPro" id="IPR006377">
    <property type="entry name" value="CcpA"/>
</dbReference>
<evidence type="ECO:0000313" key="9">
    <source>
        <dbReference type="EMBL" id="ANZ59640.1"/>
    </source>
</evidence>
<evidence type="ECO:0000259" key="8">
    <source>
        <dbReference type="PROSITE" id="PS50932"/>
    </source>
</evidence>
<dbReference type="SUPFAM" id="SSF47413">
    <property type="entry name" value="lambda repressor-like DNA-binding domains"/>
    <property type="match status" value="1"/>
</dbReference>
<dbReference type="EMBL" id="CP014907">
    <property type="protein sequence ID" value="ANZ59640.1"/>
    <property type="molecule type" value="Genomic_DNA"/>
</dbReference>
<reference evidence="9 10" key="1">
    <citation type="submission" date="2016-03" db="EMBL/GenBank/DDBJ databases">
        <title>Pediococcus and Lactobacillus from brewery environment - whole genome sequencing and assembly.</title>
        <authorList>
            <person name="Behr J."/>
            <person name="Geissler A.J."/>
            <person name="Vogel R.F."/>
        </authorList>
    </citation>
    <scope>NUCLEOTIDE SEQUENCE [LARGE SCALE GENOMIC DNA]</scope>
    <source>
        <strain evidence="9 10">TMW 1.481</strain>
    </source>
</reference>
<evidence type="ECO:0000256" key="4">
    <source>
        <dbReference type="ARBA" id="ARBA00023125"/>
    </source>
</evidence>
<dbReference type="NCBIfam" id="TIGR01481">
    <property type="entry name" value="ccpA"/>
    <property type="match status" value="1"/>
</dbReference>
<name>A0AB33BU25_9LACO</name>
<dbReference type="FunFam" id="1.10.260.40:FF:000002">
    <property type="entry name" value="HTH-type transcriptional repressor PurR"/>
    <property type="match status" value="1"/>
</dbReference>
<evidence type="ECO:0000256" key="1">
    <source>
        <dbReference type="ARBA" id="ARBA00019435"/>
    </source>
</evidence>
<evidence type="ECO:0000256" key="3">
    <source>
        <dbReference type="ARBA" id="ARBA00023015"/>
    </source>
</evidence>
<dbReference type="GO" id="GO:0000976">
    <property type="term" value="F:transcription cis-regulatory region binding"/>
    <property type="evidence" value="ECO:0007669"/>
    <property type="project" value="TreeGrafter"/>
</dbReference>
<dbReference type="KEGG" id="lle:AYR59_06280"/>
<dbReference type="CDD" id="cd01392">
    <property type="entry name" value="HTH_LacI"/>
    <property type="match status" value="1"/>
</dbReference>
<dbReference type="InterPro" id="IPR028082">
    <property type="entry name" value="Peripla_BP_I"/>
</dbReference>
<dbReference type="GO" id="GO:0003700">
    <property type="term" value="F:DNA-binding transcription factor activity"/>
    <property type="evidence" value="ECO:0007669"/>
    <property type="project" value="TreeGrafter"/>
</dbReference>
<dbReference type="PROSITE" id="PS50932">
    <property type="entry name" value="HTH_LACI_2"/>
    <property type="match status" value="1"/>
</dbReference>
<evidence type="ECO:0000256" key="6">
    <source>
        <dbReference type="ARBA" id="ARBA00023163"/>
    </source>
</evidence>
<dbReference type="Proteomes" id="UP000093346">
    <property type="component" value="Chromosome"/>
</dbReference>
<dbReference type="AlphaFoldDB" id="A0AB33BU25"/>
<dbReference type="SUPFAM" id="SSF53822">
    <property type="entry name" value="Periplasmic binding protein-like I"/>
    <property type="match status" value="1"/>
</dbReference>
<feature type="domain" description="HTH lacI-type" evidence="8">
    <location>
        <begin position="17"/>
        <end position="71"/>
    </location>
</feature>
<keyword evidence="2 7" id="KW-0678">Repressor</keyword>
<dbReference type="Pfam" id="PF00532">
    <property type="entry name" value="Peripla_BP_1"/>
    <property type="match status" value="1"/>
</dbReference>
<organism evidence="9 10">
    <name type="scientific">Fructilactobacillus lindneri</name>
    <dbReference type="NCBI Taxonomy" id="53444"/>
    <lineage>
        <taxon>Bacteria</taxon>
        <taxon>Bacillati</taxon>
        <taxon>Bacillota</taxon>
        <taxon>Bacilli</taxon>
        <taxon>Lactobacillales</taxon>
        <taxon>Lactobacillaceae</taxon>
        <taxon>Fructilactobacillus</taxon>
    </lineage>
</organism>
<dbReference type="CDD" id="cd06298">
    <property type="entry name" value="PBP1_CcpA"/>
    <property type="match status" value="1"/>
</dbReference>
<protein>
    <recommendedName>
        <fullName evidence="1 7">Catabolite control protein A</fullName>
    </recommendedName>
</protein>
<sequence length="346" mass="38619">MNLIRERGVAMKKKQTVTIYDVAREASVSMATVSRVVNHNHNVKPETEQKVLNVVKKLNYRPNDVARGLASKKTTTVGVIIPNVTNSYFAALARGIDDIAEMYQYNIILTNSDGDEKKEIKALNTLYSKQVDGIIFMGNDISDEVREELRNVRTPVVLAGSVDPKNEFPSVNIDYRKAIYAQFNKLFENGNDRIAFIADNLSRSINKDYRIRGYQDALKDAGVPFRKSLLIEATDVSYESGYKLQERLIKSGATAAIVSNDDVAAGIMNAMGDNGINVPEQFEVATSDNTQLTEMTRPTMSTITQPLYDIGAVSMRLLTKVMDNEEIENNNILLSFGLKKRESTKD</sequence>
<keyword evidence="3 7" id="KW-0805">Transcription regulation</keyword>
<dbReference type="PANTHER" id="PTHR30146:SF150">
    <property type="entry name" value="ARABINOSE METABOLISM TRANSCRIPTIONAL REPRESSOR"/>
    <property type="match status" value="1"/>
</dbReference>
<dbReference type="PANTHER" id="PTHR30146">
    <property type="entry name" value="LACI-RELATED TRANSCRIPTIONAL REPRESSOR"/>
    <property type="match status" value="1"/>
</dbReference>
<dbReference type="Gene3D" id="1.10.260.40">
    <property type="entry name" value="lambda repressor-like DNA-binding domains"/>
    <property type="match status" value="1"/>
</dbReference>
<gene>
    <name evidence="9" type="ORF">AYR59_06280</name>
</gene>
<accession>A0AB33BU25</accession>
<evidence type="ECO:0000256" key="2">
    <source>
        <dbReference type="ARBA" id="ARBA00022491"/>
    </source>
</evidence>
<dbReference type="Gene3D" id="3.40.50.2300">
    <property type="match status" value="2"/>
</dbReference>
<evidence type="ECO:0000256" key="7">
    <source>
        <dbReference type="RuleBase" id="RU368079"/>
    </source>
</evidence>
<keyword evidence="5 7" id="KW-0010">Activator</keyword>
<keyword evidence="4 7" id="KW-0238">DNA-binding</keyword>
<dbReference type="SMART" id="SM00354">
    <property type="entry name" value="HTH_LACI"/>
    <property type="match status" value="1"/>
</dbReference>
<dbReference type="Pfam" id="PF00356">
    <property type="entry name" value="LacI"/>
    <property type="match status" value="1"/>
</dbReference>
<keyword evidence="6 7" id="KW-0804">Transcription</keyword>
<comment type="function">
    <text evidence="7">Global transcriptional regulator of carbon catabolite repression (CCR) and carbon catabolite activation (CCA), which ensures optimal energy usage under diverse conditions.</text>
</comment>
<dbReference type="PRINTS" id="PR00036">
    <property type="entry name" value="HTHLACI"/>
</dbReference>